<accession>A0A3B6PFX7</accession>
<dbReference type="OMA" id="MANNWTA"/>
<keyword evidence="7" id="KW-1133">Transmembrane helix</keyword>
<keyword evidence="8" id="KW-0472">Membrane</keyword>
<keyword evidence="9" id="KW-0325">Glycoprotein</keyword>
<evidence type="ECO:0000256" key="3">
    <source>
        <dbReference type="ARBA" id="ARBA00022614"/>
    </source>
</evidence>
<keyword evidence="4" id="KW-0812">Transmembrane</keyword>
<evidence type="ECO:0000259" key="11">
    <source>
        <dbReference type="Pfam" id="PF08263"/>
    </source>
</evidence>
<dbReference type="Gramene" id="TraesCS6B02G019300.1">
    <property type="protein sequence ID" value="TraesCS6B02G019300.1"/>
    <property type="gene ID" value="TraesCS6B02G019300"/>
</dbReference>
<dbReference type="Proteomes" id="UP000019116">
    <property type="component" value="Chromosome 6B"/>
</dbReference>
<dbReference type="SUPFAM" id="SSF52058">
    <property type="entry name" value="L domain-like"/>
    <property type="match status" value="1"/>
</dbReference>
<dbReference type="Pfam" id="PF13855">
    <property type="entry name" value="LRR_8"/>
    <property type="match status" value="1"/>
</dbReference>
<evidence type="ECO:0000256" key="10">
    <source>
        <dbReference type="ARBA" id="ARBA00038043"/>
    </source>
</evidence>
<evidence type="ECO:0000256" key="9">
    <source>
        <dbReference type="ARBA" id="ARBA00023180"/>
    </source>
</evidence>
<dbReference type="InterPro" id="IPR001611">
    <property type="entry name" value="Leu-rich_rpt"/>
</dbReference>
<sequence>MQERPPFCAIRPIRGNEVNLGAKMAVLLLLSSLLISYGVDSIKCSTVPGNSTDMLSLLDFKPAITNDPRQALSSWNASIPHCQWEGVNCSLTHKGRVTVLNLTRQNLEGQIAPSLENLTFLRSLDLRSNGFFGQLPTLNRLHKLQDLILGNNMLRGFNPDAITNCSSLHYLDLSANSLKGSLPTNIGPLADQKNSDTTERKVCKLTKQIIFQHQRK</sequence>
<dbReference type="Pfam" id="PF08263">
    <property type="entry name" value="LRRNT_2"/>
    <property type="match status" value="1"/>
</dbReference>
<keyword evidence="5" id="KW-0732">Signal</keyword>
<evidence type="ECO:0000256" key="1">
    <source>
        <dbReference type="ARBA" id="ARBA00004167"/>
    </source>
</evidence>
<organism evidence="12">
    <name type="scientific">Triticum aestivum</name>
    <name type="common">Wheat</name>
    <dbReference type="NCBI Taxonomy" id="4565"/>
    <lineage>
        <taxon>Eukaryota</taxon>
        <taxon>Viridiplantae</taxon>
        <taxon>Streptophyta</taxon>
        <taxon>Embryophyta</taxon>
        <taxon>Tracheophyta</taxon>
        <taxon>Spermatophyta</taxon>
        <taxon>Magnoliopsida</taxon>
        <taxon>Liliopsida</taxon>
        <taxon>Poales</taxon>
        <taxon>Poaceae</taxon>
        <taxon>BOP clade</taxon>
        <taxon>Pooideae</taxon>
        <taxon>Triticodae</taxon>
        <taxon>Triticeae</taxon>
        <taxon>Triticinae</taxon>
        <taxon>Triticum</taxon>
    </lineage>
</organism>
<dbReference type="PANTHER" id="PTHR48059:SF4">
    <property type="entry name" value="POLYGALACTURONASE INHIBITOR 1-RELATED"/>
    <property type="match status" value="1"/>
</dbReference>
<evidence type="ECO:0000256" key="6">
    <source>
        <dbReference type="ARBA" id="ARBA00022737"/>
    </source>
</evidence>
<evidence type="ECO:0000256" key="8">
    <source>
        <dbReference type="ARBA" id="ARBA00023136"/>
    </source>
</evidence>
<dbReference type="GO" id="GO:0038023">
    <property type="term" value="F:signaling receptor activity"/>
    <property type="evidence" value="ECO:0000318"/>
    <property type="project" value="GO_Central"/>
</dbReference>
<dbReference type="GO" id="GO:0005886">
    <property type="term" value="C:plasma membrane"/>
    <property type="evidence" value="ECO:0000318"/>
    <property type="project" value="GO_Central"/>
</dbReference>
<reference evidence="12" key="2">
    <citation type="submission" date="2018-10" db="UniProtKB">
        <authorList>
            <consortium name="EnsemblPlants"/>
        </authorList>
    </citation>
    <scope>IDENTIFICATION</scope>
</reference>
<dbReference type="SMR" id="A0A3B6PFX7"/>
<dbReference type="InterPro" id="IPR032675">
    <property type="entry name" value="LRR_dom_sf"/>
</dbReference>
<comment type="subcellular location">
    <subcellularLocation>
        <location evidence="2">Cell envelope</location>
    </subcellularLocation>
    <subcellularLocation>
        <location evidence="1">Membrane</location>
        <topology evidence="1">Single-pass membrane protein</topology>
    </subcellularLocation>
</comment>
<feature type="domain" description="Leucine-rich repeat-containing N-terminal plant-type" evidence="11">
    <location>
        <begin position="51"/>
        <end position="90"/>
    </location>
</feature>
<keyword evidence="13" id="KW-1185">Reference proteome</keyword>
<reference evidence="12" key="1">
    <citation type="submission" date="2018-08" db="EMBL/GenBank/DDBJ databases">
        <authorList>
            <person name="Rossello M."/>
        </authorList>
    </citation>
    <scope>NUCLEOTIDE SEQUENCE [LARGE SCALE GENOMIC DNA]</scope>
    <source>
        <strain evidence="12">cv. Chinese Spring</strain>
    </source>
</reference>
<protein>
    <recommendedName>
        <fullName evidence="11">Leucine-rich repeat-containing N-terminal plant-type domain-containing protein</fullName>
    </recommendedName>
</protein>
<evidence type="ECO:0000256" key="5">
    <source>
        <dbReference type="ARBA" id="ARBA00022729"/>
    </source>
</evidence>
<evidence type="ECO:0000256" key="2">
    <source>
        <dbReference type="ARBA" id="ARBA00004196"/>
    </source>
</evidence>
<keyword evidence="3" id="KW-0433">Leucine-rich repeat</keyword>
<comment type="similarity">
    <text evidence="10">Belongs to the polygalacturonase-inhibiting protein family.</text>
</comment>
<dbReference type="EnsemblPlants" id="TraesCS6B02G019300.1">
    <property type="protein sequence ID" value="TraesCS6B02G019300.1"/>
    <property type="gene ID" value="TraesCS6B02G019300"/>
</dbReference>
<dbReference type="AlphaFoldDB" id="A0A3B6PFX7"/>
<name>A0A3B6PFX7_WHEAT</name>
<dbReference type="InterPro" id="IPR013210">
    <property type="entry name" value="LRR_N_plant-typ"/>
</dbReference>
<dbReference type="FunFam" id="3.80.10.10:FF:000275">
    <property type="entry name" value="Leucine-rich repeat receptor-like protein kinase"/>
    <property type="match status" value="1"/>
</dbReference>
<evidence type="ECO:0000313" key="13">
    <source>
        <dbReference type="Proteomes" id="UP000019116"/>
    </source>
</evidence>
<dbReference type="STRING" id="4565.A0A3B6PFX7"/>
<evidence type="ECO:0000256" key="4">
    <source>
        <dbReference type="ARBA" id="ARBA00022692"/>
    </source>
</evidence>
<dbReference type="Gramene" id="TraesCS6B03G0044100.1">
    <property type="protein sequence ID" value="TraesCS6B03G0044100.1.CDS"/>
    <property type="gene ID" value="TraesCS6B03G0044100"/>
</dbReference>
<dbReference type="OrthoDB" id="686203at2759"/>
<evidence type="ECO:0000256" key="7">
    <source>
        <dbReference type="ARBA" id="ARBA00022989"/>
    </source>
</evidence>
<dbReference type="PANTHER" id="PTHR48059">
    <property type="entry name" value="POLYGALACTURONASE INHIBITOR 1"/>
    <property type="match status" value="1"/>
</dbReference>
<dbReference type="InterPro" id="IPR051848">
    <property type="entry name" value="PGIP"/>
</dbReference>
<evidence type="ECO:0000313" key="12">
    <source>
        <dbReference type="EnsemblPlants" id="TraesCS6B02G019300.1"/>
    </source>
</evidence>
<keyword evidence="6" id="KW-0677">Repeat</keyword>
<dbReference type="Gene3D" id="3.80.10.10">
    <property type="entry name" value="Ribonuclease Inhibitor"/>
    <property type="match status" value="1"/>
</dbReference>
<proteinExistence type="inferred from homology"/>